<evidence type="ECO:0000313" key="3">
    <source>
        <dbReference type="Proteomes" id="UP000265520"/>
    </source>
</evidence>
<protein>
    <submittedName>
        <fullName evidence="2">Uncharacterized protein</fullName>
    </submittedName>
</protein>
<proteinExistence type="predicted"/>
<evidence type="ECO:0000313" key="2">
    <source>
        <dbReference type="EMBL" id="MCI88261.1"/>
    </source>
</evidence>
<evidence type="ECO:0000256" key="1">
    <source>
        <dbReference type="SAM" id="MobiDB-lite"/>
    </source>
</evidence>
<dbReference type="AlphaFoldDB" id="A0A392VMQ0"/>
<feature type="region of interest" description="Disordered" evidence="1">
    <location>
        <begin position="1"/>
        <end position="24"/>
    </location>
</feature>
<name>A0A392VMQ0_9FABA</name>
<keyword evidence="3" id="KW-1185">Reference proteome</keyword>
<dbReference type="EMBL" id="LXQA011188397">
    <property type="protein sequence ID" value="MCI88261.1"/>
    <property type="molecule type" value="Genomic_DNA"/>
</dbReference>
<accession>A0A392VMQ0</accession>
<organism evidence="2 3">
    <name type="scientific">Trifolium medium</name>
    <dbReference type="NCBI Taxonomy" id="97028"/>
    <lineage>
        <taxon>Eukaryota</taxon>
        <taxon>Viridiplantae</taxon>
        <taxon>Streptophyta</taxon>
        <taxon>Embryophyta</taxon>
        <taxon>Tracheophyta</taxon>
        <taxon>Spermatophyta</taxon>
        <taxon>Magnoliopsida</taxon>
        <taxon>eudicotyledons</taxon>
        <taxon>Gunneridae</taxon>
        <taxon>Pentapetalae</taxon>
        <taxon>rosids</taxon>
        <taxon>fabids</taxon>
        <taxon>Fabales</taxon>
        <taxon>Fabaceae</taxon>
        <taxon>Papilionoideae</taxon>
        <taxon>50 kb inversion clade</taxon>
        <taxon>NPAAA clade</taxon>
        <taxon>Hologalegina</taxon>
        <taxon>IRL clade</taxon>
        <taxon>Trifolieae</taxon>
        <taxon>Trifolium</taxon>
    </lineage>
</organism>
<sequence>MENSTSLSGGKSIIPSGNMSTGNTSTSVFSSTLNDANIKNTSSYAFTDLATSRQHMSFEHNSCSG</sequence>
<dbReference type="Proteomes" id="UP000265520">
    <property type="component" value="Unassembled WGS sequence"/>
</dbReference>
<feature type="non-terminal residue" evidence="2">
    <location>
        <position position="65"/>
    </location>
</feature>
<comment type="caution">
    <text evidence="2">The sequence shown here is derived from an EMBL/GenBank/DDBJ whole genome shotgun (WGS) entry which is preliminary data.</text>
</comment>
<reference evidence="2 3" key="1">
    <citation type="journal article" date="2018" name="Front. Plant Sci.">
        <title>Red Clover (Trifolium pratense) and Zigzag Clover (T. medium) - A Picture of Genomic Similarities and Differences.</title>
        <authorList>
            <person name="Dluhosova J."/>
            <person name="Istvanek J."/>
            <person name="Nedelnik J."/>
            <person name="Repkova J."/>
        </authorList>
    </citation>
    <scope>NUCLEOTIDE SEQUENCE [LARGE SCALE GENOMIC DNA]</scope>
    <source>
        <strain evidence="3">cv. 10/8</strain>
        <tissue evidence="2">Leaf</tissue>
    </source>
</reference>